<dbReference type="KEGG" id="paeb:NCGM1900_3908"/>
<dbReference type="InterPro" id="IPR003787">
    <property type="entry name" value="Sulphur_relay_DsrE/F-like"/>
</dbReference>
<dbReference type="EC" id="2.8.1.-" evidence="3"/>
<dbReference type="EMBL" id="NFFZ01000006">
    <property type="protein sequence ID" value="OTI61981.1"/>
    <property type="molecule type" value="Genomic_DNA"/>
</dbReference>
<dbReference type="RefSeq" id="WP_003090389.1">
    <property type="nucleotide sequence ID" value="NZ_AP014622.1"/>
</dbReference>
<dbReference type="AlphaFoldDB" id="A0A073A1K1"/>
<dbReference type="EMBL" id="KT454971">
    <property type="protein sequence ID" value="ALI59137.1"/>
    <property type="molecule type" value="Genomic_DNA"/>
</dbReference>
<dbReference type="EMBL" id="QORE01000038">
    <property type="protein sequence ID" value="RCI76407.1"/>
    <property type="molecule type" value="Genomic_DNA"/>
</dbReference>
<name>A0A073A1K1_PSEAI</name>
<reference evidence="7" key="7">
    <citation type="submission" date="2023-06" db="EMBL/GenBank/DDBJ databases">
        <authorList>
            <consortium name="Clinical and Environmental Microbiology Branch: Whole genome sequencing antimicrobial resistance pathogens in the healthcare setting"/>
        </authorList>
    </citation>
    <scope>NUCLEOTIDE SEQUENCE</scope>
    <source>
        <strain evidence="7">2021CK-01020</strain>
    </source>
</reference>
<evidence type="ECO:0000313" key="4">
    <source>
        <dbReference type="EMBL" id="OTI61981.1"/>
    </source>
</evidence>
<reference evidence="2" key="1">
    <citation type="submission" date="2015-08" db="EMBL/GenBank/DDBJ databases">
        <title>Pseudomonas aeruginosa strain CCBH4851 chromosome region.</title>
        <authorList>
            <person name="Silveira M.C."/>
            <person name="Carvalho-Assef A.P.D."/>
            <person name="Albano R.M."/>
        </authorList>
    </citation>
    <scope>NUCLEOTIDE SEQUENCE</scope>
    <source>
        <strain evidence="2">CCBH4851</strain>
    </source>
</reference>
<evidence type="ECO:0000313" key="11">
    <source>
        <dbReference type="Proteomes" id="UP000433532"/>
    </source>
</evidence>
<dbReference type="PANTHER" id="PTHR38780:SF1">
    <property type="entry name" value="PROTEIN TUSC"/>
    <property type="match status" value="1"/>
</dbReference>
<dbReference type="EMBL" id="WOAD01000013">
    <property type="protein sequence ID" value="MUI36727.1"/>
    <property type="molecule type" value="Genomic_DNA"/>
</dbReference>
<reference evidence="6 10" key="5">
    <citation type="submission" date="2019-01" db="EMBL/GenBank/DDBJ databases">
        <title>The Pseudomonas aeruginosa pan-genome provides new insights on its population structure, horizontal gene transfer and pathogenicity.</title>
        <authorList>
            <person name="Freschi L."/>
            <person name="Vincent A.T."/>
            <person name="Jeukens J."/>
            <person name="Emond-Rheault J.-G."/>
            <person name="Kukavica-Ibrulj I."/>
            <person name="Dupont M.-J."/>
            <person name="Charette S.J."/>
            <person name="Boyle B."/>
            <person name="Levesque R.C."/>
        </authorList>
    </citation>
    <scope>NUCLEOTIDE SEQUENCE [LARGE SCALE GENOMIC DNA]</scope>
    <source>
        <strain evidence="6 10">PA-W36</strain>
    </source>
</reference>
<dbReference type="EMBL" id="CP136986">
    <property type="protein sequence ID" value="WOS80712.1"/>
    <property type="molecule type" value="Genomic_DNA"/>
</dbReference>
<dbReference type="NCBIfam" id="NF001238">
    <property type="entry name" value="PRK00211.1"/>
    <property type="match status" value="1"/>
</dbReference>
<accession>A0A073A1K1</accession>
<keyword evidence="4" id="KW-0808">Transferase</keyword>
<reference evidence="4 8" key="2">
    <citation type="submission" date="2017-05" db="EMBL/GenBank/DDBJ databases">
        <authorList>
            <person name="Song R."/>
            <person name="Chenine A.L."/>
            <person name="Ruprecht R.M."/>
        </authorList>
    </citation>
    <scope>NUCLEOTIDE SEQUENCE [LARGE SCALE GENOMIC DNA]</scope>
    <source>
        <strain evidence="4 8">S567_C10_BS</strain>
    </source>
</reference>
<evidence type="ECO:0000313" key="6">
    <source>
        <dbReference type="EMBL" id="RPM22943.1"/>
    </source>
</evidence>
<comment type="similarity">
    <text evidence="1">Belongs to the DsrF/TusC family.</text>
</comment>
<reference evidence="3 11" key="6">
    <citation type="submission" date="2019-11" db="EMBL/GenBank/DDBJ databases">
        <title>Genomes of ocular Pseudomonas aeruginosa isolates.</title>
        <authorList>
            <person name="Khan M."/>
            <person name="Rice S.A."/>
            <person name="Willcox M.D.P."/>
            <person name="Stapleton F."/>
        </authorList>
    </citation>
    <scope>NUCLEOTIDE SEQUENCE [LARGE SCALE GENOMIC DNA]</scope>
    <source>
        <strain evidence="3 11">PA221</strain>
    </source>
</reference>
<evidence type="ECO:0000256" key="1">
    <source>
        <dbReference type="ARBA" id="ARBA00005996"/>
    </source>
</evidence>
<dbReference type="Proteomes" id="UP000194857">
    <property type="component" value="Unassembled WGS sequence"/>
</dbReference>
<evidence type="ECO:0000313" key="9">
    <source>
        <dbReference type="Proteomes" id="UP000253594"/>
    </source>
</evidence>
<reference evidence="6 10" key="3">
    <citation type="submission" date="2017-08" db="EMBL/GenBank/DDBJ databases">
        <authorList>
            <person name="Feschi L."/>
            <person name="Jeukens J."/>
            <person name="Emond-Rheault J.-G."/>
            <person name="Kukavica-Ibrulj I."/>
            <person name="Boyle B."/>
            <person name="Levesque R.C."/>
        </authorList>
    </citation>
    <scope>NUCLEOTIDE SEQUENCE [LARGE SCALE GENOMIC DNA]</scope>
    <source>
        <strain evidence="6 10">PA-W36</strain>
    </source>
</reference>
<dbReference type="SUPFAM" id="SSF75169">
    <property type="entry name" value="DsrEFH-like"/>
    <property type="match status" value="1"/>
</dbReference>
<dbReference type="InterPro" id="IPR027396">
    <property type="entry name" value="DsrEFH-like"/>
</dbReference>
<dbReference type="Proteomes" id="UP000284767">
    <property type="component" value="Unassembled WGS sequence"/>
</dbReference>
<organism evidence="4 8">
    <name type="scientific">Pseudomonas aeruginosa</name>
    <dbReference type="NCBI Taxonomy" id="287"/>
    <lineage>
        <taxon>Bacteria</taxon>
        <taxon>Pseudomonadati</taxon>
        <taxon>Pseudomonadota</taxon>
        <taxon>Gammaproteobacteria</taxon>
        <taxon>Pseudomonadales</taxon>
        <taxon>Pseudomonadaceae</taxon>
        <taxon>Pseudomonas</taxon>
    </lineage>
</organism>
<evidence type="ECO:0000313" key="10">
    <source>
        <dbReference type="Proteomes" id="UP000284767"/>
    </source>
</evidence>
<dbReference type="InterPro" id="IPR017462">
    <property type="entry name" value="Sulphur_relay_TusC/DsrF"/>
</dbReference>
<dbReference type="GO" id="GO:0016740">
    <property type="term" value="F:transferase activity"/>
    <property type="evidence" value="ECO:0007669"/>
    <property type="project" value="UniProtKB-KW"/>
</dbReference>
<reference evidence="5 9" key="4">
    <citation type="submission" date="2018-07" db="EMBL/GenBank/DDBJ databases">
        <title>Mechanisms of high-level aminoglycoside resistance among Gram-negative pathogens in Brazil.</title>
        <authorList>
            <person name="Ballaben A.S."/>
            <person name="Darini A.L.C."/>
            <person name="Doi Y."/>
        </authorList>
    </citation>
    <scope>NUCLEOTIDE SEQUENCE [LARGE SCALE GENOMIC DNA]</scope>
    <source>
        <strain evidence="5 9">B2-305</strain>
    </source>
</reference>
<evidence type="ECO:0000313" key="3">
    <source>
        <dbReference type="EMBL" id="MUI36727.1"/>
    </source>
</evidence>
<dbReference type="Proteomes" id="UP000253594">
    <property type="component" value="Unassembled WGS sequence"/>
</dbReference>
<dbReference type="Proteomes" id="UP000433532">
    <property type="component" value="Unassembled WGS sequence"/>
</dbReference>
<gene>
    <name evidence="3" type="primary">tusC</name>
    <name evidence="2" type="synonym">dsrF</name>
    <name evidence="4" type="ORF">CAZ10_14980</name>
    <name evidence="2" type="ORF">CCBH4851_00436</name>
    <name evidence="5" type="ORF">DT376_02580</name>
    <name evidence="3" type="ORF">GNQ48_17100</name>
    <name evidence="6" type="ORF">IPC1295_00095</name>
    <name evidence="7" type="ORF">L4V69_16640</name>
</gene>
<dbReference type="PANTHER" id="PTHR38780">
    <property type="entry name" value="PROTEIN TUSC"/>
    <property type="match status" value="1"/>
</dbReference>
<dbReference type="EMBL" id="NSNE01000001">
    <property type="protein sequence ID" value="RPM22943.1"/>
    <property type="molecule type" value="Genomic_DNA"/>
</dbReference>
<dbReference type="OMA" id="EMILIMA"/>
<evidence type="ECO:0000313" key="2">
    <source>
        <dbReference type="EMBL" id="ALI59137.1"/>
    </source>
</evidence>
<dbReference type="PATRIC" id="fig|287.1477.peg.2182"/>
<protein>
    <submittedName>
        <fullName evidence="2">Intracellular sulfur oxidation protein DsrF</fullName>
    </submittedName>
    <submittedName>
        <fullName evidence="4">Sulfurtransferase TusC</fullName>
    </submittedName>
    <submittedName>
        <fullName evidence="3">Sulfurtransferase complex subunit TusC</fullName>
        <ecNumber evidence="3">2.8.1.-</ecNumber>
    </submittedName>
</protein>
<dbReference type="Gene3D" id="3.40.1260.10">
    <property type="entry name" value="DsrEFH-like"/>
    <property type="match status" value="1"/>
</dbReference>
<proteinExistence type="inferred from homology"/>
<reference evidence="7" key="8">
    <citation type="submission" date="2023-10" db="EMBL/GenBank/DDBJ databases">
        <title>Pathogen: clinical or host-associated sample.</title>
        <authorList>
            <person name="Hergert J."/>
            <person name="Casey R."/>
            <person name="Wagner J."/>
            <person name="Young E.L."/>
            <person name="Oakeson K.F."/>
        </authorList>
    </citation>
    <scope>NUCLEOTIDE SEQUENCE</scope>
    <source>
        <strain evidence="7">2021CK-01020</strain>
    </source>
</reference>
<dbReference type="NCBIfam" id="TIGR03010">
    <property type="entry name" value="sulf_tusC_dsrF"/>
    <property type="match status" value="1"/>
</dbReference>
<evidence type="ECO:0000313" key="7">
    <source>
        <dbReference type="EMBL" id="WOS80712.1"/>
    </source>
</evidence>
<sequence>MSQSLLIISRQSPWSGPSAREALDIALAGGAFDLPVGMLFLDDGAFQLAPGQHPAHLQQKDLQANLQALPMFGVDDLYVSARSLRERGLAEERLALAVEVLDDQALRDLLQRYDQVITL</sequence>
<dbReference type="Proteomes" id="UP001297540">
    <property type="component" value="Chromosome"/>
</dbReference>
<evidence type="ECO:0000313" key="5">
    <source>
        <dbReference type="EMBL" id="RCI76407.1"/>
    </source>
</evidence>
<evidence type="ECO:0000313" key="8">
    <source>
        <dbReference type="Proteomes" id="UP000194857"/>
    </source>
</evidence>
<dbReference type="SMR" id="A0A073A1K1"/>
<dbReference type="Pfam" id="PF02635">
    <property type="entry name" value="DsrE"/>
    <property type="match status" value="1"/>
</dbReference>